<dbReference type="EMBL" id="RBWV01000013">
    <property type="protein sequence ID" value="RKS72624.1"/>
    <property type="molecule type" value="Genomic_DNA"/>
</dbReference>
<comment type="caution">
    <text evidence="1">The sequence shown here is derived from an EMBL/GenBank/DDBJ whole genome shotgun (WGS) entry which is preliminary data.</text>
</comment>
<sequence length="271" mass="29071">MTVVAAVDLDRTLIYSGRALALPGPDSAAPPLIVGEVYRGEPISFLTAEAGRLLVELAYASTLVPTTTRTREQYSRVRLPGPPPRYAICANGGHLLIDGVTDPAWRATVDARLAATSAPLAEVAEHFRKACERSFVRKRRVAEDLFCYAVVEREELPSGFVTELAGWADGQGWKVSLQGRKLYVVPNELTKSAAVAEVGRQSGASRILAAGDSLLDAEMLAFADQGVRPSHGELHDTGWTSPKVHLTGSSGVFAGEDIARWLVAEALHWAG</sequence>
<dbReference type="InterPro" id="IPR023214">
    <property type="entry name" value="HAD_sf"/>
</dbReference>
<gene>
    <name evidence="1" type="ORF">CLV35_2871</name>
</gene>
<name>A0A420XMW3_9ACTN</name>
<keyword evidence="2" id="KW-1185">Reference proteome</keyword>
<dbReference type="SUPFAM" id="SSF56784">
    <property type="entry name" value="HAD-like"/>
    <property type="match status" value="1"/>
</dbReference>
<dbReference type="OrthoDB" id="1666512at2"/>
<accession>A0A420XMW3</accession>
<evidence type="ECO:0000313" key="1">
    <source>
        <dbReference type="EMBL" id="RKS72624.1"/>
    </source>
</evidence>
<dbReference type="PIRSF" id="PIRSF030802">
    <property type="entry name" value="UCP030802"/>
    <property type="match status" value="1"/>
</dbReference>
<organism evidence="1 2">
    <name type="scientific">Motilibacter peucedani</name>
    <dbReference type="NCBI Taxonomy" id="598650"/>
    <lineage>
        <taxon>Bacteria</taxon>
        <taxon>Bacillati</taxon>
        <taxon>Actinomycetota</taxon>
        <taxon>Actinomycetes</taxon>
        <taxon>Motilibacterales</taxon>
        <taxon>Motilibacteraceae</taxon>
        <taxon>Motilibacter</taxon>
    </lineage>
</organism>
<dbReference type="InterPro" id="IPR024197">
    <property type="entry name" value="TPP-like"/>
</dbReference>
<evidence type="ECO:0000313" key="2">
    <source>
        <dbReference type="Proteomes" id="UP000281955"/>
    </source>
</evidence>
<dbReference type="RefSeq" id="WP_121194140.1">
    <property type="nucleotide sequence ID" value="NZ_RBWV01000013.1"/>
</dbReference>
<reference evidence="1 2" key="1">
    <citation type="submission" date="2018-10" db="EMBL/GenBank/DDBJ databases">
        <title>Genomic Encyclopedia of Archaeal and Bacterial Type Strains, Phase II (KMG-II): from individual species to whole genera.</title>
        <authorList>
            <person name="Goeker M."/>
        </authorList>
    </citation>
    <scope>NUCLEOTIDE SEQUENCE [LARGE SCALE GENOMIC DNA]</scope>
    <source>
        <strain evidence="1 2">RP-AC37</strain>
    </source>
</reference>
<dbReference type="InterPro" id="IPR036412">
    <property type="entry name" value="HAD-like_sf"/>
</dbReference>
<dbReference type="AlphaFoldDB" id="A0A420XMW3"/>
<dbReference type="Gene3D" id="3.40.50.1000">
    <property type="entry name" value="HAD superfamily/HAD-like"/>
    <property type="match status" value="1"/>
</dbReference>
<dbReference type="Proteomes" id="UP000281955">
    <property type="component" value="Unassembled WGS sequence"/>
</dbReference>
<dbReference type="InParanoid" id="A0A420XMW3"/>
<evidence type="ECO:0008006" key="3">
    <source>
        <dbReference type="Google" id="ProtNLM"/>
    </source>
</evidence>
<protein>
    <recommendedName>
        <fullName evidence="3">Hydroxymethylpyrimidine pyrophosphatase-like HAD family hydrolase</fullName>
    </recommendedName>
</protein>
<proteinExistence type="predicted"/>